<dbReference type="GO" id="GO:0045892">
    <property type="term" value="P:negative regulation of DNA-templated transcription"/>
    <property type="evidence" value="ECO:0007669"/>
    <property type="project" value="TreeGrafter"/>
</dbReference>
<dbReference type="Proteomes" id="UP000003759">
    <property type="component" value="Chromosome"/>
</dbReference>
<evidence type="ECO:0000259" key="4">
    <source>
        <dbReference type="PROSITE" id="PS50949"/>
    </source>
</evidence>
<dbReference type="GO" id="GO:0003700">
    <property type="term" value="F:DNA-binding transcription factor activity"/>
    <property type="evidence" value="ECO:0007669"/>
    <property type="project" value="InterPro"/>
</dbReference>
<accession>K0JLF7</accession>
<dbReference type="HOGENOM" id="CLU_063236_4_2_12"/>
<dbReference type="InterPro" id="IPR000524">
    <property type="entry name" value="Tscrpt_reg_HTH_GntR"/>
</dbReference>
<evidence type="ECO:0000256" key="3">
    <source>
        <dbReference type="ARBA" id="ARBA00023163"/>
    </source>
</evidence>
<dbReference type="Pfam" id="PF00392">
    <property type="entry name" value="GntR"/>
    <property type="match status" value="1"/>
</dbReference>
<dbReference type="Gene3D" id="1.10.10.10">
    <property type="entry name" value="Winged helix-like DNA-binding domain superfamily/Winged helix DNA-binding domain"/>
    <property type="match status" value="1"/>
</dbReference>
<organism evidence="5 6">
    <name type="scientific">Brachyspira pilosicoli WesB</name>
    <dbReference type="NCBI Taxonomy" id="1161918"/>
    <lineage>
        <taxon>Bacteria</taxon>
        <taxon>Pseudomonadati</taxon>
        <taxon>Spirochaetota</taxon>
        <taxon>Spirochaetia</taxon>
        <taxon>Brachyspirales</taxon>
        <taxon>Brachyspiraceae</taxon>
        <taxon>Brachyspira</taxon>
    </lineage>
</organism>
<dbReference type="GO" id="GO:0003677">
    <property type="term" value="F:DNA binding"/>
    <property type="evidence" value="ECO:0007669"/>
    <property type="project" value="UniProtKB-KW"/>
</dbReference>
<dbReference type="CDD" id="cd07377">
    <property type="entry name" value="WHTH_GntR"/>
    <property type="match status" value="1"/>
</dbReference>
<name>K0JLF7_BRAPL</name>
<dbReference type="InterPro" id="IPR050679">
    <property type="entry name" value="Bact_HTH_transcr_reg"/>
</dbReference>
<dbReference type="AlphaFoldDB" id="K0JLF7"/>
<keyword evidence="2" id="KW-0238">DNA-binding</keyword>
<sequence length="241" mass="28162">MLDKNSHVPLYLQIEEIITKNIDDGIWKENDKLPPETLLAKKLGVNRITLREGLNSLIKRGILERVRGVGVFVRNPNKKKVYNWKLDTIMTGYHNETINKSNLKTEVLKLEKIDASDYVNKILKTDSEILYLERLRYIEDLPVCIEKSYLEEKFFQNSKIEDFKKSKYDLVKKNGLIIKYIDRAILPIIPSINDRELLKLSQNDVALQVNGTTYLDDLQILEYSETIYNANIFNFTLTVYD</sequence>
<evidence type="ECO:0000313" key="6">
    <source>
        <dbReference type="Proteomes" id="UP000003759"/>
    </source>
</evidence>
<dbReference type="InterPro" id="IPR011663">
    <property type="entry name" value="UTRA"/>
</dbReference>
<evidence type="ECO:0000256" key="2">
    <source>
        <dbReference type="ARBA" id="ARBA00023125"/>
    </source>
</evidence>
<dbReference type="PROSITE" id="PS50949">
    <property type="entry name" value="HTH_GNTR"/>
    <property type="match status" value="1"/>
</dbReference>
<dbReference type="RefSeq" id="WP_014933325.1">
    <property type="nucleotide sequence ID" value="NC_018604.1"/>
</dbReference>
<keyword evidence="1" id="KW-0805">Transcription regulation</keyword>
<dbReference type="Pfam" id="PF07702">
    <property type="entry name" value="UTRA"/>
    <property type="match status" value="1"/>
</dbReference>
<dbReference type="PRINTS" id="PR00035">
    <property type="entry name" value="HTHGNTR"/>
</dbReference>
<dbReference type="PANTHER" id="PTHR44846:SF1">
    <property type="entry name" value="MANNOSYL-D-GLYCERATE TRANSPORT_METABOLISM SYSTEM REPRESSOR MNGR-RELATED"/>
    <property type="match status" value="1"/>
</dbReference>
<dbReference type="InterPro" id="IPR028978">
    <property type="entry name" value="Chorismate_lyase_/UTRA_dom_sf"/>
</dbReference>
<dbReference type="InterPro" id="IPR036388">
    <property type="entry name" value="WH-like_DNA-bd_sf"/>
</dbReference>
<evidence type="ECO:0000256" key="1">
    <source>
        <dbReference type="ARBA" id="ARBA00023015"/>
    </source>
</evidence>
<dbReference type="Gene3D" id="3.40.1410.10">
    <property type="entry name" value="Chorismate lyase-like"/>
    <property type="match status" value="1"/>
</dbReference>
<dbReference type="OrthoDB" id="9815017at2"/>
<reference evidence="5 6" key="1">
    <citation type="journal article" date="2012" name="BMC Genomics">
        <title>Comparative genomics of Brachyspira pilosicoli strains: genome rearrangements, reductions and correlation of genetic compliment with phenotypic diversity.</title>
        <authorList>
            <person name="Mappley L.J."/>
            <person name="Black M.L."/>
            <person name="Abuoun M."/>
            <person name="Darby A.C."/>
            <person name="Woodward M.J."/>
            <person name="Parkhill J."/>
            <person name="Turner A.K."/>
            <person name="Bellgard M.I."/>
            <person name="La T."/>
            <person name="Phillips N.D."/>
            <person name="La Ragione R.M."/>
            <person name="Hampson D.J."/>
        </authorList>
    </citation>
    <scope>NUCLEOTIDE SEQUENCE [LARGE SCALE GENOMIC DNA]</scope>
    <source>
        <strain evidence="5">WesB</strain>
    </source>
</reference>
<gene>
    <name evidence="5" type="primary">mngR</name>
    <name evidence="5" type="ORF">WESB_1605</name>
</gene>
<keyword evidence="3" id="KW-0804">Transcription</keyword>
<proteinExistence type="predicted"/>
<dbReference type="SMART" id="SM00866">
    <property type="entry name" value="UTRA"/>
    <property type="match status" value="1"/>
</dbReference>
<dbReference type="EMBL" id="HE793032">
    <property type="protein sequence ID" value="CCG57071.1"/>
    <property type="molecule type" value="Genomic_DNA"/>
</dbReference>
<dbReference type="SUPFAM" id="SSF46785">
    <property type="entry name" value="Winged helix' DNA-binding domain"/>
    <property type="match status" value="1"/>
</dbReference>
<dbReference type="KEGG" id="bpw:WESB_1605"/>
<dbReference type="PANTHER" id="PTHR44846">
    <property type="entry name" value="MANNOSYL-D-GLYCERATE TRANSPORT/METABOLISM SYSTEM REPRESSOR MNGR-RELATED"/>
    <property type="match status" value="1"/>
</dbReference>
<dbReference type="PATRIC" id="fig|1161918.5.peg.1116"/>
<protein>
    <submittedName>
        <fullName evidence="5">Transcriptional regulator, GntR family protein</fullName>
    </submittedName>
</protein>
<feature type="domain" description="HTH gntR-type" evidence="4">
    <location>
        <begin position="8"/>
        <end position="76"/>
    </location>
</feature>
<dbReference type="InterPro" id="IPR036390">
    <property type="entry name" value="WH_DNA-bd_sf"/>
</dbReference>
<dbReference type="SMART" id="SM00345">
    <property type="entry name" value="HTH_GNTR"/>
    <property type="match status" value="1"/>
</dbReference>
<evidence type="ECO:0000313" key="5">
    <source>
        <dbReference type="EMBL" id="CCG57071.1"/>
    </source>
</evidence>
<dbReference type="SUPFAM" id="SSF64288">
    <property type="entry name" value="Chorismate lyase-like"/>
    <property type="match status" value="1"/>
</dbReference>